<evidence type="ECO:0000259" key="4">
    <source>
        <dbReference type="PROSITE" id="PS50043"/>
    </source>
</evidence>
<comment type="caution">
    <text evidence="6">The sequence shown here is derived from an EMBL/GenBank/DDBJ whole genome shotgun (WGS) entry which is preliminary data.</text>
</comment>
<evidence type="ECO:0000256" key="3">
    <source>
        <dbReference type="PROSITE-ProRule" id="PRU00169"/>
    </source>
</evidence>
<dbReference type="CDD" id="cd17535">
    <property type="entry name" value="REC_NarL-like"/>
    <property type="match status" value="1"/>
</dbReference>
<feature type="domain" description="Response regulatory" evidence="5">
    <location>
        <begin position="2"/>
        <end position="118"/>
    </location>
</feature>
<dbReference type="Pfam" id="PF00072">
    <property type="entry name" value="Response_reg"/>
    <property type="match status" value="1"/>
</dbReference>
<dbReference type="PROSITE" id="PS50110">
    <property type="entry name" value="RESPONSE_REGULATORY"/>
    <property type="match status" value="1"/>
</dbReference>
<dbReference type="PANTHER" id="PTHR45566">
    <property type="entry name" value="HTH-TYPE TRANSCRIPTIONAL REGULATOR YHJB-RELATED"/>
    <property type="match status" value="1"/>
</dbReference>
<feature type="modified residue" description="4-aspartylphosphate" evidence="3">
    <location>
        <position position="53"/>
    </location>
</feature>
<sequence length="211" mass="22365">MNILLVDDHELFREGIKLLLANLAEDVVFAEASSCTAALAHPGASPLDVILLDFHLPGMHGFEALRALREHFEQPAIVVLSAEENPALIVQAIDEGAAGFIPKTSSHAVMMAALRLVLAGGTYLPPHALLGSASPAAAVAQPQGDLLAELTPRQLETLRLAMQGKSNKVIAREMDVSEATVKAHLSASFRALGVRNRTEAVFSAARLGLKI</sequence>
<dbReference type="PROSITE" id="PS50043">
    <property type="entry name" value="HTH_LUXR_2"/>
    <property type="match status" value="1"/>
</dbReference>
<keyword evidence="7" id="KW-1185">Reference proteome</keyword>
<dbReference type="PRINTS" id="PR00038">
    <property type="entry name" value="HTHLUXR"/>
</dbReference>
<dbReference type="EMBL" id="PSNW01000009">
    <property type="protein sequence ID" value="PPE72869.1"/>
    <property type="molecule type" value="Genomic_DNA"/>
</dbReference>
<evidence type="ECO:0000313" key="7">
    <source>
        <dbReference type="Proteomes" id="UP000238220"/>
    </source>
</evidence>
<dbReference type="Gene3D" id="3.40.50.2300">
    <property type="match status" value="1"/>
</dbReference>
<dbReference type="InterPro" id="IPR058245">
    <property type="entry name" value="NreC/VraR/RcsB-like_REC"/>
</dbReference>
<dbReference type="AlphaFoldDB" id="A0A2S5TCY8"/>
<dbReference type="SUPFAM" id="SSF46894">
    <property type="entry name" value="C-terminal effector domain of the bipartite response regulators"/>
    <property type="match status" value="1"/>
</dbReference>
<dbReference type="GO" id="GO:0000160">
    <property type="term" value="P:phosphorelay signal transduction system"/>
    <property type="evidence" value="ECO:0007669"/>
    <property type="project" value="InterPro"/>
</dbReference>
<dbReference type="GO" id="GO:0003677">
    <property type="term" value="F:DNA binding"/>
    <property type="evidence" value="ECO:0007669"/>
    <property type="project" value="UniProtKB-KW"/>
</dbReference>
<organism evidence="6 7">
    <name type="scientific">Solimonas fluminis</name>
    <dbReference type="NCBI Taxonomy" id="2086571"/>
    <lineage>
        <taxon>Bacteria</taxon>
        <taxon>Pseudomonadati</taxon>
        <taxon>Pseudomonadota</taxon>
        <taxon>Gammaproteobacteria</taxon>
        <taxon>Nevskiales</taxon>
        <taxon>Nevskiaceae</taxon>
        <taxon>Solimonas</taxon>
    </lineage>
</organism>
<keyword evidence="1 3" id="KW-0597">Phosphoprotein</keyword>
<dbReference type="OrthoDB" id="9796655at2"/>
<dbReference type="Proteomes" id="UP000238220">
    <property type="component" value="Unassembled WGS sequence"/>
</dbReference>
<dbReference type="CDD" id="cd06170">
    <property type="entry name" value="LuxR_C_like"/>
    <property type="match status" value="1"/>
</dbReference>
<dbReference type="Pfam" id="PF00196">
    <property type="entry name" value="GerE"/>
    <property type="match status" value="1"/>
</dbReference>
<dbReference type="SMART" id="SM00421">
    <property type="entry name" value="HTH_LUXR"/>
    <property type="match status" value="1"/>
</dbReference>
<reference evidence="6 7" key="1">
    <citation type="submission" date="2018-02" db="EMBL/GenBank/DDBJ databases">
        <title>Genome sequencing of Solimonas sp. HR-BB.</title>
        <authorList>
            <person name="Lee Y."/>
            <person name="Jeon C.O."/>
        </authorList>
    </citation>
    <scope>NUCLEOTIDE SEQUENCE [LARGE SCALE GENOMIC DNA]</scope>
    <source>
        <strain evidence="6 7">HR-BB</strain>
    </source>
</reference>
<evidence type="ECO:0000256" key="1">
    <source>
        <dbReference type="ARBA" id="ARBA00022553"/>
    </source>
</evidence>
<dbReference type="InterPro" id="IPR011006">
    <property type="entry name" value="CheY-like_superfamily"/>
</dbReference>
<dbReference type="SUPFAM" id="SSF52172">
    <property type="entry name" value="CheY-like"/>
    <property type="match status" value="1"/>
</dbReference>
<protein>
    <submittedName>
        <fullName evidence="6">DNA-binding response regulator</fullName>
    </submittedName>
</protein>
<accession>A0A2S5TCY8</accession>
<dbReference type="InterPro" id="IPR000792">
    <property type="entry name" value="Tscrpt_reg_LuxR_C"/>
</dbReference>
<dbReference type="InterPro" id="IPR001789">
    <property type="entry name" value="Sig_transdc_resp-reg_receiver"/>
</dbReference>
<dbReference type="RefSeq" id="WP_104231313.1">
    <property type="nucleotide sequence ID" value="NZ_PSNW01000009.1"/>
</dbReference>
<name>A0A2S5TCY8_9GAMM</name>
<dbReference type="InterPro" id="IPR016032">
    <property type="entry name" value="Sig_transdc_resp-reg_C-effctor"/>
</dbReference>
<dbReference type="PANTHER" id="PTHR45566:SF1">
    <property type="entry name" value="HTH-TYPE TRANSCRIPTIONAL REGULATOR YHJB-RELATED"/>
    <property type="match status" value="1"/>
</dbReference>
<evidence type="ECO:0000256" key="2">
    <source>
        <dbReference type="ARBA" id="ARBA00023125"/>
    </source>
</evidence>
<dbReference type="InterPro" id="IPR051015">
    <property type="entry name" value="EvgA-like"/>
</dbReference>
<keyword evidence="2 6" id="KW-0238">DNA-binding</keyword>
<dbReference type="GO" id="GO:0006355">
    <property type="term" value="P:regulation of DNA-templated transcription"/>
    <property type="evidence" value="ECO:0007669"/>
    <property type="project" value="InterPro"/>
</dbReference>
<proteinExistence type="predicted"/>
<feature type="domain" description="HTH luxR-type" evidence="4">
    <location>
        <begin position="143"/>
        <end position="208"/>
    </location>
</feature>
<dbReference type="SMART" id="SM00448">
    <property type="entry name" value="REC"/>
    <property type="match status" value="1"/>
</dbReference>
<evidence type="ECO:0000259" key="5">
    <source>
        <dbReference type="PROSITE" id="PS50110"/>
    </source>
</evidence>
<gene>
    <name evidence="6" type="ORF">C3942_15705</name>
</gene>
<evidence type="ECO:0000313" key="6">
    <source>
        <dbReference type="EMBL" id="PPE72869.1"/>
    </source>
</evidence>